<evidence type="ECO:0000313" key="2">
    <source>
        <dbReference type="EMBL" id="MPM61080.1"/>
    </source>
</evidence>
<dbReference type="AlphaFoldDB" id="A0A645B6M4"/>
<dbReference type="EMBL" id="VSSQ01018141">
    <property type="protein sequence ID" value="MPM61080.1"/>
    <property type="molecule type" value="Genomic_DNA"/>
</dbReference>
<feature type="region of interest" description="Disordered" evidence="1">
    <location>
        <begin position="84"/>
        <end position="108"/>
    </location>
</feature>
<name>A0A645B6M4_9ZZZZ</name>
<comment type="caution">
    <text evidence="2">The sequence shown here is derived from an EMBL/GenBank/DDBJ whole genome shotgun (WGS) entry which is preliminary data.</text>
</comment>
<feature type="compositionally biased region" description="Polar residues" evidence="1">
    <location>
        <begin position="88"/>
        <end position="108"/>
    </location>
</feature>
<proteinExistence type="predicted"/>
<reference evidence="2" key="1">
    <citation type="submission" date="2019-08" db="EMBL/GenBank/DDBJ databases">
        <authorList>
            <person name="Kucharzyk K."/>
            <person name="Murdoch R.W."/>
            <person name="Higgins S."/>
            <person name="Loffler F."/>
        </authorList>
    </citation>
    <scope>NUCLEOTIDE SEQUENCE</scope>
</reference>
<evidence type="ECO:0000256" key="1">
    <source>
        <dbReference type="SAM" id="MobiDB-lite"/>
    </source>
</evidence>
<accession>A0A645B6M4</accession>
<sequence>MTFQKVLDFQKDNGAVHKAYFLTHTSNRELPECGDSARPQNQILFCQQNACEDLLLFGQKASPAQQYSQRSRIYQNQIAKLEGELPNNGFSKSPNLGRFPTTSQNDHA</sequence>
<gene>
    <name evidence="2" type="ORF">SDC9_107934</name>
</gene>
<organism evidence="2">
    <name type="scientific">bioreactor metagenome</name>
    <dbReference type="NCBI Taxonomy" id="1076179"/>
    <lineage>
        <taxon>unclassified sequences</taxon>
        <taxon>metagenomes</taxon>
        <taxon>ecological metagenomes</taxon>
    </lineage>
</organism>
<protein>
    <submittedName>
        <fullName evidence="2">Uncharacterized protein</fullName>
    </submittedName>
</protein>